<evidence type="ECO:0000313" key="3">
    <source>
        <dbReference type="Proteomes" id="UP000436006"/>
    </source>
</evidence>
<evidence type="ECO:0000313" key="2">
    <source>
        <dbReference type="EMBL" id="MVM33444.1"/>
    </source>
</evidence>
<dbReference type="GO" id="GO:0008237">
    <property type="term" value="F:metallopeptidase activity"/>
    <property type="evidence" value="ECO:0007669"/>
    <property type="project" value="InterPro"/>
</dbReference>
<dbReference type="InterPro" id="IPR003961">
    <property type="entry name" value="FN3_dom"/>
</dbReference>
<comment type="caution">
    <text evidence="2">The sequence shown here is derived from an EMBL/GenBank/DDBJ whole genome shotgun (WGS) entry which is preliminary data.</text>
</comment>
<dbReference type="EMBL" id="WPIN01000011">
    <property type="protein sequence ID" value="MVM33444.1"/>
    <property type="molecule type" value="Genomic_DNA"/>
</dbReference>
<evidence type="ECO:0000259" key="1">
    <source>
        <dbReference type="PROSITE" id="PS50853"/>
    </source>
</evidence>
<dbReference type="Gene3D" id="2.60.40.10">
    <property type="entry name" value="Immunoglobulins"/>
    <property type="match status" value="1"/>
</dbReference>
<reference evidence="2 3" key="1">
    <citation type="submission" date="2019-12" db="EMBL/GenBank/DDBJ databases">
        <title>Spirosoma sp. HMF4905 genome sequencing and assembly.</title>
        <authorList>
            <person name="Kang H."/>
            <person name="Cha I."/>
            <person name="Kim H."/>
            <person name="Joh K."/>
        </authorList>
    </citation>
    <scope>NUCLEOTIDE SEQUENCE [LARGE SCALE GENOMIC DNA]</scope>
    <source>
        <strain evidence="2 3">HMF4905</strain>
    </source>
</reference>
<protein>
    <recommendedName>
        <fullName evidence="1">Fibronectin type-III domain-containing protein</fullName>
    </recommendedName>
</protein>
<dbReference type="InterPro" id="IPR013783">
    <property type="entry name" value="Ig-like_fold"/>
</dbReference>
<dbReference type="SUPFAM" id="SSF49265">
    <property type="entry name" value="Fibronectin type III"/>
    <property type="match status" value="1"/>
</dbReference>
<dbReference type="InterPro" id="IPR008754">
    <property type="entry name" value="Peptidase_M43"/>
</dbReference>
<gene>
    <name evidence="2" type="ORF">GO755_25635</name>
</gene>
<feature type="domain" description="Fibronectin type-III" evidence="1">
    <location>
        <begin position="322"/>
        <end position="419"/>
    </location>
</feature>
<organism evidence="2 3">
    <name type="scientific">Spirosoma arboris</name>
    <dbReference type="NCBI Taxonomy" id="2682092"/>
    <lineage>
        <taxon>Bacteria</taxon>
        <taxon>Pseudomonadati</taxon>
        <taxon>Bacteroidota</taxon>
        <taxon>Cytophagia</taxon>
        <taxon>Cytophagales</taxon>
        <taxon>Cytophagaceae</taxon>
        <taxon>Spirosoma</taxon>
    </lineage>
</organism>
<dbReference type="RefSeq" id="WP_157588162.1">
    <property type="nucleotide sequence ID" value="NZ_WPIN01000011.1"/>
</dbReference>
<dbReference type="InterPro" id="IPR024079">
    <property type="entry name" value="MetalloPept_cat_dom_sf"/>
</dbReference>
<dbReference type="InterPro" id="IPR036116">
    <property type="entry name" value="FN3_sf"/>
</dbReference>
<accession>A0A7K1SIA4</accession>
<sequence length="479" mass="53497">MTTLTIRWGFFLGFGLWLTGFIAAFAQPTLPQKLPVCTIPELTTQQKQSLQKQLDFVLQLKKSSRLPTASSITYVPIRPHIFRTSNGSGGFDLTALNFAMARTNHYFLLNGTGIQFYFCGDTPDYVDNDDAYTDFDQNRDRNLLVDVRNALNQYYFNFSTTISGFGYYPYDDLISTRSYISTNHYNVEGQLIGIANYTMPHELGHNFFLYHTFSPNRSTDELVTRGAGANCSTAGDLICDTPADPYNLPGATIETNNFCVTYTGTITDANGDLYTPLVDNFMSYYPYYARCRDDKFTPGQVERMQEALYMRQHYMNCTLDCPPTNVASPTNLSVTPTATSVVLTWQDNASNEMGYFIERSSPQTDLVAISGVGPNVTTFTDTSARAGIAYSYRIRPSNTTTGSLSPIVSLESGFYTINSGAWNDPGIWSFGQVPTETDDVHIRHAVTVPQNYKAKAQRIIYESPVKVTLDNEGELLLSQ</sequence>
<dbReference type="Proteomes" id="UP000436006">
    <property type="component" value="Unassembled WGS sequence"/>
</dbReference>
<dbReference type="SUPFAM" id="SSF55486">
    <property type="entry name" value="Metalloproteases ('zincins'), catalytic domain"/>
    <property type="match status" value="1"/>
</dbReference>
<dbReference type="Pfam" id="PF05572">
    <property type="entry name" value="Peptidase_M43"/>
    <property type="match status" value="1"/>
</dbReference>
<dbReference type="Gene3D" id="3.40.390.10">
    <property type="entry name" value="Collagenase (Catalytic Domain)"/>
    <property type="match status" value="1"/>
</dbReference>
<keyword evidence="3" id="KW-1185">Reference proteome</keyword>
<dbReference type="PROSITE" id="PS50853">
    <property type="entry name" value="FN3"/>
    <property type="match status" value="1"/>
</dbReference>
<proteinExistence type="predicted"/>
<dbReference type="AlphaFoldDB" id="A0A7K1SIA4"/>
<dbReference type="CDD" id="cd00063">
    <property type="entry name" value="FN3"/>
    <property type="match status" value="1"/>
</dbReference>
<name>A0A7K1SIA4_9BACT</name>